<evidence type="ECO:0000256" key="7">
    <source>
        <dbReference type="SAM" id="MobiDB-lite"/>
    </source>
</evidence>
<dbReference type="InterPro" id="IPR000838">
    <property type="entry name" value="RNA_pol_sigma70_ECF_CS"/>
</dbReference>
<dbReference type="GO" id="GO:0006950">
    <property type="term" value="P:response to stress"/>
    <property type="evidence" value="ECO:0007669"/>
    <property type="project" value="UniProtKB-ARBA"/>
</dbReference>
<dbReference type="PANTHER" id="PTHR43133">
    <property type="entry name" value="RNA POLYMERASE ECF-TYPE SIGMA FACTO"/>
    <property type="match status" value="1"/>
</dbReference>
<evidence type="ECO:0000259" key="9">
    <source>
        <dbReference type="Pfam" id="PF08281"/>
    </source>
</evidence>
<dbReference type="Gene3D" id="1.10.1740.10">
    <property type="match status" value="1"/>
</dbReference>
<dbReference type="AlphaFoldDB" id="A0A318NKP9"/>
<gene>
    <name evidence="10" type="ORF">C7C45_21485</name>
</gene>
<evidence type="ECO:0000313" key="11">
    <source>
        <dbReference type="Proteomes" id="UP000248333"/>
    </source>
</evidence>
<feature type="domain" description="RNA polymerase sigma factor 70 region 4 type 2" evidence="9">
    <location>
        <begin position="138"/>
        <end position="186"/>
    </location>
</feature>
<evidence type="ECO:0000256" key="5">
    <source>
        <dbReference type="ARBA" id="ARBA00023163"/>
    </source>
</evidence>
<organism evidence="10 11">
    <name type="scientific">Micromonospora arborensis</name>
    <dbReference type="NCBI Taxonomy" id="2116518"/>
    <lineage>
        <taxon>Bacteria</taxon>
        <taxon>Bacillati</taxon>
        <taxon>Actinomycetota</taxon>
        <taxon>Actinomycetes</taxon>
        <taxon>Micromonosporales</taxon>
        <taxon>Micromonosporaceae</taxon>
        <taxon>Micromonospora</taxon>
    </lineage>
</organism>
<protein>
    <recommendedName>
        <fullName evidence="6">RNA polymerase sigma factor</fullName>
    </recommendedName>
</protein>
<feature type="region of interest" description="Disordered" evidence="7">
    <location>
        <begin position="1"/>
        <end position="23"/>
    </location>
</feature>
<evidence type="ECO:0000313" key="10">
    <source>
        <dbReference type="EMBL" id="PYC67572.1"/>
    </source>
</evidence>
<dbReference type="Gene3D" id="1.10.10.10">
    <property type="entry name" value="Winged helix-like DNA-binding domain superfamily/Winged helix DNA-binding domain"/>
    <property type="match status" value="1"/>
</dbReference>
<comment type="caution">
    <text evidence="10">The sequence shown here is derived from an EMBL/GenBank/DDBJ whole genome shotgun (WGS) entry which is preliminary data.</text>
</comment>
<evidence type="ECO:0000256" key="1">
    <source>
        <dbReference type="ARBA" id="ARBA00010641"/>
    </source>
</evidence>
<dbReference type="InterPro" id="IPR013325">
    <property type="entry name" value="RNA_pol_sigma_r2"/>
</dbReference>
<dbReference type="InterPro" id="IPR013249">
    <property type="entry name" value="RNA_pol_sigma70_r4_t2"/>
</dbReference>
<dbReference type="PROSITE" id="PS01063">
    <property type="entry name" value="SIGMA70_ECF"/>
    <property type="match status" value="1"/>
</dbReference>
<dbReference type="Pfam" id="PF08281">
    <property type="entry name" value="Sigma70_r4_2"/>
    <property type="match status" value="1"/>
</dbReference>
<dbReference type="SUPFAM" id="SSF88659">
    <property type="entry name" value="Sigma3 and sigma4 domains of RNA polymerase sigma factors"/>
    <property type="match status" value="1"/>
</dbReference>
<keyword evidence="5 6" id="KW-0804">Transcription</keyword>
<evidence type="ECO:0000256" key="2">
    <source>
        <dbReference type="ARBA" id="ARBA00023015"/>
    </source>
</evidence>
<dbReference type="CDD" id="cd06171">
    <property type="entry name" value="Sigma70_r4"/>
    <property type="match status" value="1"/>
</dbReference>
<feature type="domain" description="RNA polymerase sigma-70 region 2" evidence="8">
    <location>
        <begin position="48"/>
        <end position="106"/>
    </location>
</feature>
<keyword evidence="4 6" id="KW-0238">DNA-binding</keyword>
<sequence length="196" mass="21185">MIPVPRDTGAAGPVEPADAATRDPATEWALTARDGDPTAQAAFVRLTQVEVWRFAAALVDPDSADDLTQETYLRAFRALPAFEGRSSARTWLLGIARRACADHLRTVIRRRRLDERLAANAYTDRPHPDPAGQFGAADLVRRLSAERRAAFVLTQLLGLSYAEAAAVEGVPVGTIRSRVARARDELVEAVGDALTG</sequence>
<keyword evidence="11" id="KW-1185">Reference proteome</keyword>
<dbReference type="InterPro" id="IPR036388">
    <property type="entry name" value="WH-like_DNA-bd_sf"/>
</dbReference>
<dbReference type="Proteomes" id="UP000248333">
    <property type="component" value="Unassembled WGS sequence"/>
</dbReference>
<evidence type="ECO:0000259" key="8">
    <source>
        <dbReference type="Pfam" id="PF04542"/>
    </source>
</evidence>
<dbReference type="EMBL" id="PYBV01000027">
    <property type="protein sequence ID" value="PYC67572.1"/>
    <property type="molecule type" value="Genomic_DNA"/>
</dbReference>
<keyword evidence="3 6" id="KW-0731">Sigma factor</keyword>
<proteinExistence type="inferred from homology"/>
<dbReference type="Pfam" id="PF04542">
    <property type="entry name" value="Sigma70_r2"/>
    <property type="match status" value="1"/>
</dbReference>
<dbReference type="GO" id="GO:0016987">
    <property type="term" value="F:sigma factor activity"/>
    <property type="evidence" value="ECO:0007669"/>
    <property type="project" value="UniProtKB-KW"/>
</dbReference>
<dbReference type="InterPro" id="IPR014284">
    <property type="entry name" value="RNA_pol_sigma-70_dom"/>
</dbReference>
<evidence type="ECO:0000256" key="4">
    <source>
        <dbReference type="ARBA" id="ARBA00023125"/>
    </source>
</evidence>
<accession>A0A318NKP9</accession>
<evidence type="ECO:0000256" key="6">
    <source>
        <dbReference type="RuleBase" id="RU000716"/>
    </source>
</evidence>
<dbReference type="InterPro" id="IPR039425">
    <property type="entry name" value="RNA_pol_sigma-70-like"/>
</dbReference>
<dbReference type="RefSeq" id="WP_110565476.1">
    <property type="nucleotide sequence ID" value="NZ_PYBV01000027.1"/>
</dbReference>
<dbReference type="GO" id="GO:0006352">
    <property type="term" value="P:DNA-templated transcription initiation"/>
    <property type="evidence" value="ECO:0007669"/>
    <property type="project" value="InterPro"/>
</dbReference>
<evidence type="ECO:0000256" key="3">
    <source>
        <dbReference type="ARBA" id="ARBA00023082"/>
    </source>
</evidence>
<dbReference type="SUPFAM" id="SSF88946">
    <property type="entry name" value="Sigma2 domain of RNA polymerase sigma factors"/>
    <property type="match status" value="1"/>
</dbReference>
<dbReference type="InterPro" id="IPR007627">
    <property type="entry name" value="RNA_pol_sigma70_r2"/>
</dbReference>
<keyword evidence="2 6" id="KW-0805">Transcription regulation</keyword>
<dbReference type="OrthoDB" id="3821507at2"/>
<comment type="similarity">
    <text evidence="1 6">Belongs to the sigma-70 factor family. ECF subfamily.</text>
</comment>
<reference evidence="10 11" key="1">
    <citation type="submission" date="2018-03" db="EMBL/GenBank/DDBJ databases">
        <title>Bioinformatic expansion and discovery of thiopeptide antibiotics.</title>
        <authorList>
            <person name="Schwalen C.J."/>
            <person name="Hudson G.A."/>
            <person name="Mitchell D.A."/>
        </authorList>
    </citation>
    <scope>NUCLEOTIDE SEQUENCE [LARGE SCALE GENOMIC DNA]</scope>
    <source>
        <strain evidence="10 11">NRRL 8041</strain>
    </source>
</reference>
<dbReference type="NCBIfam" id="TIGR02937">
    <property type="entry name" value="sigma70-ECF"/>
    <property type="match status" value="1"/>
</dbReference>
<dbReference type="GO" id="GO:0003677">
    <property type="term" value="F:DNA binding"/>
    <property type="evidence" value="ECO:0007669"/>
    <property type="project" value="UniProtKB-KW"/>
</dbReference>
<dbReference type="PANTHER" id="PTHR43133:SF61">
    <property type="entry name" value="ECF RNA POLYMERASE SIGMA FACTOR SIGC"/>
    <property type="match status" value="1"/>
</dbReference>
<dbReference type="InterPro" id="IPR013324">
    <property type="entry name" value="RNA_pol_sigma_r3/r4-like"/>
</dbReference>
<name>A0A318NKP9_9ACTN</name>